<dbReference type="Pfam" id="PF06984">
    <property type="entry name" value="MRP-L47"/>
    <property type="match status" value="1"/>
</dbReference>
<dbReference type="Proteomes" id="UP000005222">
    <property type="component" value="Chromosome K"/>
</dbReference>
<dbReference type="FunCoup" id="G8Y5D1">
    <property type="interactions" value="388"/>
</dbReference>
<sequence>MLPSVGIRHFSRCAVRSARLKPLRFTDLNKINLNQPVVPTHKNFDVSPDHPLWAFFPNGNKATSCFRDSSEIDTSSRPWALPELRRKSFEDLHKLWYLILKERNILAREVRLAEAIRENNTQAHNELDEKLALTQKRIKQVLLERQVAYERAQLMTAEQEEYLRDFEERYVNAEESDIVSYNEKLIRLQYAFFGIEPQLDDFDMETDINVNFIEGLTYIANLKHKRYLKLHPQTEEVLSTPLDGVVEALPFLLNDTNEAIQELKSLRERGTETKLDKIDVIPFLKRTISQVIAERNGTEAV</sequence>
<dbReference type="InterPro" id="IPR010729">
    <property type="entry name" value="Ribosomal_uL29_mit"/>
</dbReference>
<organism evidence="9 10">
    <name type="scientific">Pichia sorbitophila (strain ATCC MYA-4447 / BCRC 22081 / CBS 7064 / NBRC 10061 / NRRL Y-12695)</name>
    <name type="common">Hybrid yeast</name>
    <dbReference type="NCBI Taxonomy" id="559304"/>
    <lineage>
        <taxon>Eukaryota</taxon>
        <taxon>Fungi</taxon>
        <taxon>Dikarya</taxon>
        <taxon>Ascomycota</taxon>
        <taxon>Saccharomycotina</taxon>
        <taxon>Pichiomycetes</taxon>
        <taxon>Debaryomycetaceae</taxon>
        <taxon>Millerozyma</taxon>
    </lineage>
</organism>
<reference evidence="9" key="1">
    <citation type="submission" date="2011-10" db="EMBL/GenBank/DDBJ databases">
        <authorList>
            <person name="Genoscope - CEA"/>
        </authorList>
    </citation>
    <scope>NUCLEOTIDE SEQUENCE</scope>
</reference>
<keyword evidence="3" id="KW-0689">Ribosomal protein</keyword>
<keyword evidence="5" id="KW-0687">Ribonucleoprotein</keyword>
<comment type="similarity">
    <text evidence="2">Belongs to the universal ribosomal protein uL29 family.</text>
</comment>
<comment type="subcellular location">
    <subcellularLocation>
        <location evidence="1">Mitochondrion</location>
    </subcellularLocation>
</comment>
<gene>
    <name evidence="9" type="primary">Piso0_004400</name>
    <name evidence="8" type="ORF">GNLVRS01_PISO0K16048g</name>
    <name evidence="9" type="ORF">GNLVRS01_PISO0L16049g</name>
</gene>
<accession>G8Y5D1</accession>
<evidence type="ECO:0000256" key="2">
    <source>
        <dbReference type="ARBA" id="ARBA00009254"/>
    </source>
</evidence>
<dbReference type="Proteomes" id="UP000005222">
    <property type="component" value="Chromosome L"/>
</dbReference>
<protein>
    <recommendedName>
        <fullName evidence="6">Large ribosomal subunit protein uL29m</fullName>
    </recommendedName>
    <alternativeName>
        <fullName evidence="7">54S ribosomal protein L4, mitochondrial</fullName>
    </alternativeName>
</protein>
<dbReference type="PANTHER" id="PTHR21183">
    <property type="entry name" value="RIBOSOMAL PROTEIN L47, MITOCHONDRIAL-RELATED"/>
    <property type="match status" value="1"/>
</dbReference>
<dbReference type="InParanoid" id="G8Y5D1"/>
<dbReference type="EMBL" id="FO082048">
    <property type="protein sequence ID" value="CCE84842.1"/>
    <property type="molecule type" value="Genomic_DNA"/>
</dbReference>
<dbReference type="Gene3D" id="6.10.140.1190">
    <property type="match status" value="1"/>
</dbReference>
<evidence type="ECO:0000256" key="4">
    <source>
        <dbReference type="ARBA" id="ARBA00023128"/>
    </source>
</evidence>
<evidence type="ECO:0000313" key="9">
    <source>
        <dbReference type="EMBL" id="CCE84842.1"/>
    </source>
</evidence>
<dbReference type="HOGENOM" id="CLU_872105_0_0_1"/>
<dbReference type="OrthoDB" id="270763at2759"/>
<reference evidence="10" key="2">
    <citation type="journal article" date="2012" name="G3 (Bethesda)">
        <title>Pichia sorbitophila, an interspecies yeast hybrid reveals early steps of genome resolution following polyploidization.</title>
        <authorList>
            <person name="Leh Louis V."/>
            <person name="Despons L."/>
            <person name="Friedrich A."/>
            <person name="Martin T."/>
            <person name="Durrens P."/>
            <person name="Casaregola S."/>
            <person name="Neuveglise C."/>
            <person name="Fairhead C."/>
            <person name="Marck C."/>
            <person name="Cruz J.A."/>
            <person name="Straub M.L."/>
            <person name="Kugler V."/>
            <person name="Sacerdot C."/>
            <person name="Uzunov Z."/>
            <person name="Thierry A."/>
            <person name="Weiss S."/>
            <person name="Bleykasten C."/>
            <person name="De Montigny J."/>
            <person name="Jacques N."/>
            <person name="Jung P."/>
            <person name="Lemaire M."/>
            <person name="Mallet S."/>
            <person name="Morel G."/>
            <person name="Richard G.F."/>
            <person name="Sarkar A."/>
            <person name="Savel G."/>
            <person name="Schacherer J."/>
            <person name="Seret M.L."/>
            <person name="Talla E."/>
            <person name="Samson G."/>
            <person name="Jubin C."/>
            <person name="Poulain J."/>
            <person name="Vacherie B."/>
            <person name="Barbe V."/>
            <person name="Pelletier E."/>
            <person name="Sherman D.J."/>
            <person name="Westhof E."/>
            <person name="Weissenbach J."/>
            <person name="Baret P.V."/>
            <person name="Wincker P."/>
            <person name="Gaillardin C."/>
            <person name="Dujon B."/>
            <person name="Souciet J.L."/>
        </authorList>
    </citation>
    <scope>NUCLEOTIDE SEQUENCE [LARGE SCALE GENOMIC DNA]</scope>
    <source>
        <strain evidence="10">ATCC MYA-4447 / BCRC 22081 / CBS 7064 / NBRC 10061 / NRRL Y-12695</strain>
    </source>
</reference>
<dbReference type="EMBL" id="FO082049">
    <property type="protein sequence ID" value="CCE83811.1"/>
    <property type="molecule type" value="Genomic_DNA"/>
</dbReference>
<evidence type="ECO:0000313" key="10">
    <source>
        <dbReference type="Proteomes" id="UP000005222"/>
    </source>
</evidence>
<evidence type="ECO:0000313" key="8">
    <source>
        <dbReference type="EMBL" id="CCE83811.1"/>
    </source>
</evidence>
<dbReference type="STRING" id="559304.G8Y5D1"/>
<dbReference type="PANTHER" id="PTHR21183:SF18">
    <property type="entry name" value="LARGE RIBOSOMAL SUBUNIT PROTEIN UL29M"/>
    <property type="match status" value="1"/>
</dbReference>
<keyword evidence="10" id="KW-1185">Reference proteome</keyword>
<evidence type="ECO:0000256" key="3">
    <source>
        <dbReference type="ARBA" id="ARBA00022980"/>
    </source>
</evidence>
<proteinExistence type="inferred from homology"/>
<dbReference type="eggNOG" id="KOG3331">
    <property type="taxonomic scope" value="Eukaryota"/>
</dbReference>
<evidence type="ECO:0000256" key="7">
    <source>
        <dbReference type="ARBA" id="ARBA00035399"/>
    </source>
</evidence>
<evidence type="ECO:0000256" key="6">
    <source>
        <dbReference type="ARBA" id="ARBA00035289"/>
    </source>
</evidence>
<evidence type="ECO:0000256" key="1">
    <source>
        <dbReference type="ARBA" id="ARBA00004173"/>
    </source>
</evidence>
<dbReference type="Gene3D" id="6.10.330.20">
    <property type="match status" value="1"/>
</dbReference>
<name>G8Y5D1_PICSO</name>
<dbReference type="GO" id="GO:0003735">
    <property type="term" value="F:structural constituent of ribosome"/>
    <property type="evidence" value="ECO:0007669"/>
    <property type="project" value="InterPro"/>
</dbReference>
<dbReference type="AlphaFoldDB" id="G8Y5D1"/>
<keyword evidence="4" id="KW-0496">Mitochondrion</keyword>
<dbReference type="GO" id="GO:0032543">
    <property type="term" value="P:mitochondrial translation"/>
    <property type="evidence" value="ECO:0007669"/>
    <property type="project" value="TreeGrafter"/>
</dbReference>
<dbReference type="InterPro" id="IPR038340">
    <property type="entry name" value="MRP-L47_sf"/>
</dbReference>
<evidence type="ECO:0000256" key="5">
    <source>
        <dbReference type="ARBA" id="ARBA00023274"/>
    </source>
</evidence>
<dbReference type="GO" id="GO:0005762">
    <property type="term" value="C:mitochondrial large ribosomal subunit"/>
    <property type="evidence" value="ECO:0007669"/>
    <property type="project" value="TreeGrafter"/>
</dbReference>